<protein>
    <recommendedName>
        <fullName evidence="3">Tyr recombinase domain-containing protein</fullName>
    </recommendedName>
</protein>
<reference evidence="1 2" key="2">
    <citation type="submission" date="2020-08" db="EMBL/GenBank/DDBJ databases">
        <authorList>
            <person name="Ueki A."/>
            <person name="Tonouchi A."/>
        </authorList>
    </citation>
    <scope>NUCLEOTIDE SEQUENCE [LARGE SCALE GENOMIC DNA]</scope>
    <source>
        <strain evidence="1 2">CTTW</strain>
    </source>
</reference>
<evidence type="ECO:0000313" key="2">
    <source>
        <dbReference type="Proteomes" id="UP000515703"/>
    </source>
</evidence>
<name>A0A7I8DR29_9FIRM</name>
<sequence>MGFNITNNHAFRMTLNSNYFIGVLNLDVRERASLLGHSVETNQAYYTKIRMEEEVDNIRLKMDDKTFNNIQQIK</sequence>
<dbReference type="KEGG" id="acht:bsdcttw_37730"/>
<dbReference type="EMBL" id="AP023368">
    <property type="protein sequence ID" value="BCK00733.1"/>
    <property type="molecule type" value="Genomic_DNA"/>
</dbReference>
<evidence type="ECO:0008006" key="3">
    <source>
        <dbReference type="Google" id="ProtNLM"/>
    </source>
</evidence>
<dbReference type="Proteomes" id="UP000515703">
    <property type="component" value="Chromosome"/>
</dbReference>
<evidence type="ECO:0000313" key="1">
    <source>
        <dbReference type="EMBL" id="BCK00733.1"/>
    </source>
</evidence>
<accession>A0A7I8DR29</accession>
<proteinExistence type="predicted"/>
<gene>
    <name evidence="1" type="ORF">bsdcttw_37730</name>
</gene>
<dbReference type="AlphaFoldDB" id="A0A7I8DR29"/>
<keyword evidence="2" id="KW-1185">Reference proteome</keyword>
<reference evidence="1 2" key="1">
    <citation type="submission" date="2020-08" db="EMBL/GenBank/DDBJ databases">
        <title>Draft genome sequencing of an Anaerocolumna strain isolated from anoxic soil subjected to BSD treatment.</title>
        <authorList>
            <person name="Uek A."/>
            <person name="Tonouchi A."/>
        </authorList>
    </citation>
    <scope>NUCLEOTIDE SEQUENCE [LARGE SCALE GENOMIC DNA]</scope>
    <source>
        <strain evidence="1 2">CTTW</strain>
    </source>
</reference>
<organism evidence="1 2">
    <name type="scientific">Anaerocolumna chitinilytica</name>
    <dbReference type="NCBI Taxonomy" id="1727145"/>
    <lineage>
        <taxon>Bacteria</taxon>
        <taxon>Bacillati</taxon>
        <taxon>Bacillota</taxon>
        <taxon>Clostridia</taxon>
        <taxon>Lachnospirales</taxon>
        <taxon>Lachnospiraceae</taxon>
        <taxon>Anaerocolumna</taxon>
    </lineage>
</organism>